<evidence type="ECO:0000259" key="1">
    <source>
        <dbReference type="Pfam" id="PF13391"/>
    </source>
</evidence>
<dbReference type="RefSeq" id="WP_113952517.1">
    <property type="nucleotide sequence ID" value="NZ_QNRT01000001.1"/>
</dbReference>
<proteinExistence type="predicted"/>
<comment type="caution">
    <text evidence="2">The sequence shown here is derived from an EMBL/GenBank/DDBJ whole genome shotgun (WGS) entry which is preliminary data.</text>
</comment>
<gene>
    <name evidence="2" type="ORF">DFR28_101289</name>
</gene>
<keyword evidence="2" id="KW-0255">Endonuclease</keyword>
<feature type="domain" description="HNH nuclease" evidence="1">
    <location>
        <begin position="222"/>
        <end position="274"/>
    </location>
</feature>
<dbReference type="Pfam" id="PF13391">
    <property type="entry name" value="HNH_2"/>
    <property type="match status" value="1"/>
</dbReference>
<reference evidence="2 3" key="1">
    <citation type="submission" date="2018-06" db="EMBL/GenBank/DDBJ databases">
        <title>Genomic Encyclopedia of Type Strains, Phase IV (KMG-IV): sequencing the most valuable type-strain genomes for metagenomic binning, comparative biology and taxonomic classification.</title>
        <authorList>
            <person name="Goeker M."/>
        </authorList>
    </citation>
    <scope>NUCLEOTIDE SEQUENCE [LARGE SCALE GENOMIC DNA]</scope>
    <source>
        <strain evidence="2 3">DSM 24032</strain>
    </source>
</reference>
<dbReference type="EMBL" id="QNRT01000001">
    <property type="protein sequence ID" value="RBP52905.1"/>
    <property type="molecule type" value="Genomic_DNA"/>
</dbReference>
<evidence type="ECO:0000313" key="2">
    <source>
        <dbReference type="EMBL" id="RBP52905.1"/>
    </source>
</evidence>
<organism evidence="2 3">
    <name type="scientific">Arenicella xantha</name>
    <dbReference type="NCBI Taxonomy" id="644221"/>
    <lineage>
        <taxon>Bacteria</taxon>
        <taxon>Pseudomonadati</taxon>
        <taxon>Pseudomonadota</taxon>
        <taxon>Gammaproteobacteria</taxon>
        <taxon>Arenicellales</taxon>
        <taxon>Arenicellaceae</taxon>
        <taxon>Arenicella</taxon>
    </lineage>
</organism>
<dbReference type="InterPro" id="IPR003615">
    <property type="entry name" value="HNH_nuc"/>
</dbReference>
<name>A0A395JQS1_9GAMM</name>
<dbReference type="OrthoDB" id="529575at2"/>
<accession>A0A395JQS1</accession>
<dbReference type="AlphaFoldDB" id="A0A395JQS1"/>
<sequence>MNYWWVNQKQTFAQEVGNGDGYLWSPKLQSDGRRNFSYEFMKKVRQGDVIFSYANSAIMAIGVAQTHHYSFPKPDEFGNAGANWSDEGWKVDVRYTRLTSPVRTIDHINSLRNLLPKQYSPLQATNGHANQAYLFKIDQHLALALAELIDQHAVELVRQNKVNAETVIVPQVFERIEEWEDQIQSKIESNDSLSPTDRLTLIKARRGQGQFRQDVLRVEQRCRITGVARAEHLIASHIKPWRSANDAEKLDPQNGFILTPTVDHLFDKGYISFENSGEVVLSDILDKTALSKMGVIGHASRINAVQMSVPKRHYLEWHRENILL</sequence>
<keyword evidence="3" id="KW-1185">Reference proteome</keyword>
<dbReference type="Proteomes" id="UP000253083">
    <property type="component" value="Unassembled WGS sequence"/>
</dbReference>
<dbReference type="GO" id="GO:0004519">
    <property type="term" value="F:endonuclease activity"/>
    <property type="evidence" value="ECO:0007669"/>
    <property type="project" value="UniProtKB-KW"/>
</dbReference>
<dbReference type="InParanoid" id="A0A395JQS1"/>
<keyword evidence="2" id="KW-0540">Nuclease</keyword>
<keyword evidence="2" id="KW-0378">Hydrolase</keyword>
<evidence type="ECO:0000313" key="3">
    <source>
        <dbReference type="Proteomes" id="UP000253083"/>
    </source>
</evidence>
<protein>
    <submittedName>
        <fullName evidence="2">HNH endonuclease</fullName>
    </submittedName>
</protein>